<dbReference type="SUPFAM" id="SSF52540">
    <property type="entry name" value="P-loop containing nucleoside triphosphate hydrolases"/>
    <property type="match status" value="1"/>
</dbReference>
<feature type="domain" description="CP-type G" evidence="8">
    <location>
        <begin position="140"/>
        <end position="325"/>
    </location>
</feature>
<evidence type="ECO:0000256" key="6">
    <source>
        <dbReference type="SAM" id="Coils"/>
    </source>
</evidence>
<evidence type="ECO:0000256" key="1">
    <source>
        <dbReference type="ARBA" id="ARBA00004604"/>
    </source>
</evidence>
<evidence type="ECO:0000313" key="10">
    <source>
        <dbReference type="Proteomes" id="UP001141806"/>
    </source>
</evidence>
<dbReference type="GO" id="GO:0051239">
    <property type="term" value="P:regulation of multicellular organismal process"/>
    <property type="evidence" value="ECO:0007669"/>
    <property type="project" value="UniProtKB-ARBA"/>
</dbReference>
<dbReference type="PANTHER" id="PTHR11089:SF30">
    <property type="entry name" value="GUANINE NUCLEOTIDE-BINDING PROTEIN-LIKE 3 HOMOLOG"/>
    <property type="match status" value="1"/>
</dbReference>
<dbReference type="PROSITE" id="PS51721">
    <property type="entry name" value="G_CP"/>
    <property type="match status" value="1"/>
</dbReference>
<dbReference type="FunFam" id="3.40.50.300:FF:000571">
    <property type="entry name" value="Guanine nucleotide-binding protein-like NSN1"/>
    <property type="match status" value="1"/>
</dbReference>
<feature type="region of interest" description="Disordered" evidence="7">
    <location>
        <begin position="536"/>
        <end position="607"/>
    </location>
</feature>
<evidence type="ECO:0000313" key="9">
    <source>
        <dbReference type="EMBL" id="KAJ4955361.1"/>
    </source>
</evidence>
<keyword evidence="3 6" id="KW-0175">Coiled coil</keyword>
<keyword evidence="5" id="KW-0539">Nucleus</keyword>
<dbReference type="EMBL" id="JAMYWD010000011">
    <property type="protein sequence ID" value="KAJ4955361.1"/>
    <property type="molecule type" value="Genomic_DNA"/>
</dbReference>
<dbReference type="InterPro" id="IPR030378">
    <property type="entry name" value="G_CP_dom"/>
</dbReference>
<evidence type="ECO:0000256" key="2">
    <source>
        <dbReference type="ARBA" id="ARBA00022741"/>
    </source>
</evidence>
<dbReference type="Pfam" id="PF08701">
    <property type="entry name" value="GN3L_Grn1"/>
    <property type="match status" value="1"/>
</dbReference>
<dbReference type="InterPro" id="IPR050755">
    <property type="entry name" value="TRAFAC_YlqF/YawG_RiboMat"/>
</dbReference>
<dbReference type="PANTHER" id="PTHR11089">
    <property type="entry name" value="GTP-BINDING PROTEIN-RELATED"/>
    <property type="match status" value="1"/>
</dbReference>
<evidence type="ECO:0000256" key="7">
    <source>
        <dbReference type="SAM" id="MobiDB-lite"/>
    </source>
</evidence>
<keyword evidence="2" id="KW-0547">Nucleotide-binding</keyword>
<gene>
    <name evidence="9" type="ORF">NE237_012144</name>
</gene>
<evidence type="ECO:0000256" key="5">
    <source>
        <dbReference type="ARBA" id="ARBA00023242"/>
    </source>
</evidence>
<keyword evidence="10" id="KW-1185">Reference proteome</keyword>
<dbReference type="Gene3D" id="1.10.1580.10">
    <property type="match status" value="1"/>
</dbReference>
<protein>
    <recommendedName>
        <fullName evidence="8">CP-type G domain-containing protein</fullName>
    </recommendedName>
</protein>
<feature type="coiled-coil region" evidence="6">
    <location>
        <begin position="64"/>
        <end position="92"/>
    </location>
</feature>
<feature type="region of interest" description="Disordered" evidence="7">
    <location>
        <begin position="26"/>
        <end position="58"/>
    </location>
</feature>
<dbReference type="PRINTS" id="PR00326">
    <property type="entry name" value="GTP1OBG"/>
</dbReference>
<dbReference type="Gene3D" id="3.40.50.300">
    <property type="entry name" value="P-loop containing nucleotide triphosphate hydrolases"/>
    <property type="match status" value="1"/>
</dbReference>
<proteinExistence type="predicted"/>
<sequence>MVKKSKKSKSKRVPLKKKYKIIKKVKEHHKKKAKEAKKLGIQNKSKVEKDPGIPNDWPFKEQELKALEARRARALEEIEQKKAARKERAQKRKLGLLEDDGIAQLTDGASEREQNLGERVDGVDSLGIAKIRDNLDRTFYKELVKVIEASDVILEVLDARDPQGTRCIDMEKMVLKSGPNKRLVLLLNKIDLVPREAVEKWLKYLREELPAVAFKCSTQEQRSNLGWKSASKAAKPSNLLETSDSLGADTLIKLLKNYSRSHEIKKSITVGVIGLPNVGKSSLINSLKRCHVVNVGATPGLTRSMQEVHLDKNVKLLDCPGVVMLKSGDSEATIALRNCKRIEKLDDPIGPVNEIIRLCPAKTLITLYKLPSFDSVDDFLQKLATVRGKLKKGGIVDVEATAKIVLHDWNEGKIPYYTLPPTRKQDEHLQEATIVSELGKEFNVDEVYEAESSFIGSLMSVEDSRHIEVPPSCPLIFDEKKLEDDLQPKVLVKESEQPKEMNEDSGDQPMGCDEEDAGKTMAKTVNSRQNEQLYAAEGILNTKLQRAEKKKRKKAKSSGTDDMDADYDFKLDYAGRGSTMEDADESGGDEDNQIHSDVPMSGIEIDG</sequence>
<dbReference type="GO" id="GO:0050793">
    <property type="term" value="P:regulation of developmental process"/>
    <property type="evidence" value="ECO:0007669"/>
    <property type="project" value="UniProtKB-ARBA"/>
</dbReference>
<organism evidence="9 10">
    <name type="scientific">Protea cynaroides</name>
    <dbReference type="NCBI Taxonomy" id="273540"/>
    <lineage>
        <taxon>Eukaryota</taxon>
        <taxon>Viridiplantae</taxon>
        <taxon>Streptophyta</taxon>
        <taxon>Embryophyta</taxon>
        <taxon>Tracheophyta</taxon>
        <taxon>Spermatophyta</taxon>
        <taxon>Magnoliopsida</taxon>
        <taxon>Proteales</taxon>
        <taxon>Proteaceae</taxon>
        <taxon>Protea</taxon>
    </lineage>
</organism>
<dbReference type="CDD" id="cd04178">
    <property type="entry name" value="Nucleostemin_like"/>
    <property type="match status" value="1"/>
</dbReference>
<dbReference type="FunFam" id="1.10.1580.10:FF:000002">
    <property type="entry name" value="Guanine nucleotide-binding protein-like 3 (nucleolar)-like"/>
    <property type="match status" value="1"/>
</dbReference>
<comment type="caution">
    <text evidence="9">The sequence shown here is derived from an EMBL/GenBank/DDBJ whole genome shotgun (WGS) entry which is preliminary data.</text>
</comment>
<feature type="compositionally biased region" description="Acidic residues" evidence="7">
    <location>
        <begin position="581"/>
        <end position="591"/>
    </location>
</feature>
<dbReference type="InterPro" id="IPR023179">
    <property type="entry name" value="GTP-bd_ortho_bundle_sf"/>
</dbReference>
<name>A0A9Q0GYK8_9MAGN</name>
<dbReference type="InterPro" id="IPR006073">
    <property type="entry name" value="GTP-bd"/>
</dbReference>
<feature type="compositionally biased region" description="Basic and acidic residues" evidence="7">
    <location>
        <begin position="492"/>
        <end position="502"/>
    </location>
</feature>
<feature type="compositionally biased region" description="Basic residues" evidence="7">
    <location>
        <begin position="26"/>
        <end position="35"/>
    </location>
</feature>
<comment type="subcellular location">
    <subcellularLocation>
        <location evidence="1">Nucleus</location>
        <location evidence="1">Nucleolus</location>
    </subcellularLocation>
</comment>
<reference evidence="9" key="1">
    <citation type="journal article" date="2023" name="Plant J.">
        <title>The genome of the king protea, Protea cynaroides.</title>
        <authorList>
            <person name="Chang J."/>
            <person name="Duong T.A."/>
            <person name="Schoeman C."/>
            <person name="Ma X."/>
            <person name="Roodt D."/>
            <person name="Barker N."/>
            <person name="Li Z."/>
            <person name="Van de Peer Y."/>
            <person name="Mizrachi E."/>
        </authorList>
    </citation>
    <scope>NUCLEOTIDE SEQUENCE</scope>
    <source>
        <tissue evidence="9">Young leaves</tissue>
    </source>
</reference>
<dbReference type="AlphaFoldDB" id="A0A9Q0GYK8"/>
<dbReference type="Proteomes" id="UP001141806">
    <property type="component" value="Unassembled WGS sequence"/>
</dbReference>
<evidence type="ECO:0000256" key="3">
    <source>
        <dbReference type="ARBA" id="ARBA00023054"/>
    </source>
</evidence>
<feature type="region of interest" description="Disordered" evidence="7">
    <location>
        <begin position="492"/>
        <end position="511"/>
    </location>
</feature>
<dbReference type="OrthoDB" id="444945at2759"/>
<dbReference type="InterPro" id="IPR014813">
    <property type="entry name" value="Gnl3_N_dom"/>
</dbReference>
<dbReference type="GO" id="GO:0005525">
    <property type="term" value="F:GTP binding"/>
    <property type="evidence" value="ECO:0007669"/>
    <property type="project" value="UniProtKB-KW"/>
</dbReference>
<keyword evidence="4" id="KW-0342">GTP-binding</keyword>
<dbReference type="InterPro" id="IPR027417">
    <property type="entry name" value="P-loop_NTPase"/>
</dbReference>
<accession>A0A9Q0GYK8</accession>
<dbReference type="GO" id="GO:0005730">
    <property type="term" value="C:nucleolus"/>
    <property type="evidence" value="ECO:0007669"/>
    <property type="project" value="UniProtKB-SubCell"/>
</dbReference>
<evidence type="ECO:0000256" key="4">
    <source>
        <dbReference type="ARBA" id="ARBA00023134"/>
    </source>
</evidence>
<evidence type="ECO:0000259" key="8">
    <source>
        <dbReference type="PROSITE" id="PS51721"/>
    </source>
</evidence>
<dbReference type="Pfam" id="PF01926">
    <property type="entry name" value="MMR_HSR1"/>
    <property type="match status" value="1"/>
</dbReference>